<reference evidence="2 3" key="1">
    <citation type="submission" date="2012-08" db="EMBL/GenBank/DDBJ databases">
        <title>Oryza genome evolution.</title>
        <authorList>
            <person name="Wing R.A."/>
        </authorList>
    </citation>
    <scope>NUCLEOTIDE SEQUENCE</scope>
</reference>
<proteinExistence type="predicted"/>
<organism evidence="2 3">
    <name type="scientific">Leersia perrieri</name>
    <dbReference type="NCBI Taxonomy" id="77586"/>
    <lineage>
        <taxon>Eukaryota</taxon>
        <taxon>Viridiplantae</taxon>
        <taxon>Streptophyta</taxon>
        <taxon>Embryophyta</taxon>
        <taxon>Tracheophyta</taxon>
        <taxon>Spermatophyta</taxon>
        <taxon>Magnoliopsida</taxon>
        <taxon>Liliopsida</taxon>
        <taxon>Poales</taxon>
        <taxon>Poaceae</taxon>
        <taxon>BOP clade</taxon>
        <taxon>Oryzoideae</taxon>
        <taxon>Oryzeae</taxon>
        <taxon>Oryzinae</taxon>
        <taxon>Leersia</taxon>
    </lineage>
</organism>
<keyword evidence="3" id="KW-1185">Reference proteome</keyword>
<feature type="region of interest" description="Disordered" evidence="1">
    <location>
        <begin position="96"/>
        <end position="120"/>
    </location>
</feature>
<name>A0A0D9XI22_9ORYZ</name>
<dbReference type="Gramene" id="LPERR10G02580.1">
    <property type="protein sequence ID" value="LPERR10G02580.1"/>
    <property type="gene ID" value="LPERR10G02580"/>
</dbReference>
<dbReference type="Proteomes" id="UP000032180">
    <property type="component" value="Chromosome 10"/>
</dbReference>
<evidence type="ECO:0000313" key="2">
    <source>
        <dbReference type="EnsemblPlants" id="LPERR10G02580.1"/>
    </source>
</evidence>
<dbReference type="HOGENOM" id="CLU_1689252_0_0_1"/>
<protein>
    <submittedName>
        <fullName evidence="2">Uncharacterized protein</fullName>
    </submittedName>
</protein>
<reference evidence="2" key="3">
    <citation type="submission" date="2015-04" db="UniProtKB">
        <authorList>
            <consortium name="EnsemblPlants"/>
        </authorList>
    </citation>
    <scope>IDENTIFICATION</scope>
</reference>
<accession>A0A0D9XI22</accession>
<evidence type="ECO:0000256" key="1">
    <source>
        <dbReference type="SAM" id="MobiDB-lite"/>
    </source>
</evidence>
<dbReference type="EnsemblPlants" id="LPERR10G02580.1">
    <property type="protein sequence ID" value="LPERR10G02580.1"/>
    <property type="gene ID" value="LPERR10G02580"/>
</dbReference>
<reference evidence="3" key="2">
    <citation type="submission" date="2013-12" db="EMBL/GenBank/DDBJ databases">
        <authorList>
            <person name="Yu Y."/>
            <person name="Lee S."/>
            <person name="de Baynast K."/>
            <person name="Wissotski M."/>
            <person name="Liu L."/>
            <person name="Talag J."/>
            <person name="Goicoechea J."/>
            <person name="Angelova A."/>
            <person name="Jetty R."/>
            <person name="Kudrna D."/>
            <person name="Golser W."/>
            <person name="Rivera L."/>
            <person name="Zhang J."/>
            <person name="Wing R."/>
        </authorList>
    </citation>
    <scope>NUCLEOTIDE SEQUENCE</scope>
</reference>
<sequence length="156" mass="16638">MTRQRIEGMTAPVSCKETLDWDLAAARENATAACPSRMDKNAAASGVDGVARVRRQTSQFGRTQPVLASQVGAGIMAKIDGNCTAMTGEFFDDATTIGRGGQEKDPTARISSHSVPFSPALASSMEGHQLHPLADHEYDEEDITPHGSNLPVLTLR</sequence>
<dbReference type="AlphaFoldDB" id="A0A0D9XI22"/>
<evidence type="ECO:0000313" key="3">
    <source>
        <dbReference type="Proteomes" id="UP000032180"/>
    </source>
</evidence>